<organism evidence="4 5">
    <name type="scientific">Botrytis fragariae</name>
    <dbReference type="NCBI Taxonomy" id="1964551"/>
    <lineage>
        <taxon>Eukaryota</taxon>
        <taxon>Fungi</taxon>
        <taxon>Dikarya</taxon>
        <taxon>Ascomycota</taxon>
        <taxon>Pezizomycotina</taxon>
        <taxon>Leotiomycetes</taxon>
        <taxon>Helotiales</taxon>
        <taxon>Sclerotiniaceae</taxon>
        <taxon>Botrytis</taxon>
    </lineage>
</organism>
<feature type="compositionally biased region" description="Polar residues" evidence="2">
    <location>
        <begin position="63"/>
        <end position="76"/>
    </location>
</feature>
<dbReference type="Gene3D" id="3.30.450.30">
    <property type="entry name" value="Dynein light chain 2a, cytoplasmic"/>
    <property type="match status" value="1"/>
</dbReference>
<feature type="compositionally biased region" description="Low complexity" evidence="2">
    <location>
        <begin position="53"/>
        <end position="62"/>
    </location>
</feature>
<evidence type="ECO:0000259" key="3">
    <source>
        <dbReference type="SMART" id="SM00960"/>
    </source>
</evidence>
<dbReference type="AlphaFoldDB" id="A0A8H6EI50"/>
<dbReference type="Pfam" id="PF03259">
    <property type="entry name" value="Robl_LC7"/>
    <property type="match status" value="1"/>
</dbReference>
<sequence>MPQMTDQLTGSGAEALAETLARLSKKPGVEATLVLETSSGTIIQNSGSFSAFRSASRSNNTSGATEDSSTAANTESQGIEELASMVWSFVKSAGGLVQGLDVEDEVKLLRLRTKKHELVIVPDPKYILVVVHETPQLKEEAQEKSSLHISMERRSIPKEHFTAL</sequence>
<keyword evidence="5" id="KW-1185">Reference proteome</keyword>
<protein>
    <recommendedName>
        <fullName evidence="3">Roadblock/LAMTOR2 domain-containing protein</fullName>
    </recommendedName>
</protein>
<accession>A0A8H6EI50</accession>
<evidence type="ECO:0000313" key="4">
    <source>
        <dbReference type="EMBL" id="KAF5873107.1"/>
    </source>
</evidence>
<comment type="similarity">
    <text evidence="1">Belongs to the GAMAD family.</text>
</comment>
<dbReference type="GeneID" id="59262439"/>
<dbReference type="RefSeq" id="XP_037192053.1">
    <property type="nucleotide sequence ID" value="XM_037338747.1"/>
</dbReference>
<name>A0A8H6EI50_9HELO</name>
<proteinExistence type="inferred from homology"/>
<feature type="region of interest" description="Disordered" evidence="2">
    <location>
        <begin position="53"/>
        <end position="76"/>
    </location>
</feature>
<evidence type="ECO:0000313" key="5">
    <source>
        <dbReference type="Proteomes" id="UP000531561"/>
    </source>
</evidence>
<dbReference type="Proteomes" id="UP000531561">
    <property type="component" value="Unassembled WGS sequence"/>
</dbReference>
<comment type="caution">
    <text evidence="4">The sequence shown here is derived from an EMBL/GenBank/DDBJ whole genome shotgun (WGS) entry which is preliminary data.</text>
</comment>
<dbReference type="OrthoDB" id="9985637at2759"/>
<dbReference type="InterPro" id="IPR004942">
    <property type="entry name" value="Roadblock/LAMTOR2_dom"/>
</dbReference>
<gene>
    <name evidence="4" type="ORF">Bfra_008384</name>
</gene>
<evidence type="ECO:0000256" key="1">
    <source>
        <dbReference type="ARBA" id="ARBA00007191"/>
    </source>
</evidence>
<feature type="domain" description="Roadblock/LAMTOR2" evidence="3">
    <location>
        <begin position="16"/>
        <end position="132"/>
    </location>
</feature>
<evidence type="ECO:0000256" key="2">
    <source>
        <dbReference type="SAM" id="MobiDB-lite"/>
    </source>
</evidence>
<reference evidence="4 5" key="1">
    <citation type="journal article" date="2020" name="Phytopathology">
        <title>A high-quality genome resource of Botrytis fragariae, a new and rapidly spreading fungal pathogen causing strawberry gray mold in the U.S.A.</title>
        <authorList>
            <person name="Wu Y."/>
            <person name="Saski C.A."/>
            <person name="Schnabel G."/>
            <person name="Xiao S."/>
            <person name="Hu M."/>
        </authorList>
    </citation>
    <scope>NUCLEOTIDE SEQUENCE [LARGE SCALE GENOMIC DNA]</scope>
    <source>
        <strain evidence="4 5">BVB16</strain>
    </source>
</reference>
<dbReference type="PANTHER" id="PTHR10779">
    <property type="entry name" value="DYNEIN LIGHT CHAIN ROADBLOCK"/>
    <property type="match status" value="1"/>
</dbReference>
<dbReference type="EMBL" id="JABFCT010000009">
    <property type="protein sequence ID" value="KAF5873107.1"/>
    <property type="molecule type" value="Genomic_DNA"/>
</dbReference>
<dbReference type="SMART" id="SM00960">
    <property type="entry name" value="Robl_LC7"/>
    <property type="match status" value="1"/>
</dbReference>
<dbReference type="SUPFAM" id="SSF103196">
    <property type="entry name" value="Roadblock/LC7 domain"/>
    <property type="match status" value="1"/>
</dbReference>